<dbReference type="PROSITE" id="PS50086">
    <property type="entry name" value="TBC_RABGAP"/>
    <property type="match status" value="1"/>
</dbReference>
<dbReference type="PROSITE" id="PS51886">
    <property type="entry name" value="TLDC"/>
    <property type="match status" value="1"/>
</dbReference>
<reference evidence="10 11" key="1">
    <citation type="submission" date="2024-04" db="EMBL/GenBank/DDBJ databases">
        <title>Tritrichomonas musculus Genome.</title>
        <authorList>
            <person name="Alves-Ferreira E."/>
            <person name="Grigg M."/>
            <person name="Lorenzi H."/>
            <person name="Galac M."/>
        </authorList>
    </citation>
    <scope>NUCLEOTIDE SEQUENCE [LARGE SCALE GENOMIC DNA]</scope>
    <source>
        <strain evidence="10 11">EAF2021</strain>
    </source>
</reference>
<comment type="caution">
    <text evidence="10">The sequence shown here is derived from an EMBL/GenBank/DDBJ whole genome shotgun (WGS) entry which is preliminary data.</text>
</comment>
<dbReference type="Pfam" id="PF00566">
    <property type="entry name" value="RabGAP-TBC"/>
    <property type="match status" value="1"/>
</dbReference>
<protein>
    <recommendedName>
        <fullName evidence="12">TLD family protein</fullName>
    </recommendedName>
</protein>
<evidence type="ECO:0000256" key="3">
    <source>
        <dbReference type="ARBA" id="ARBA00023018"/>
    </source>
</evidence>
<dbReference type="InterPro" id="IPR006571">
    <property type="entry name" value="TLDc_dom"/>
</dbReference>
<evidence type="ECO:0000313" key="11">
    <source>
        <dbReference type="Proteomes" id="UP001470230"/>
    </source>
</evidence>
<evidence type="ECO:0000256" key="4">
    <source>
        <dbReference type="ARBA" id="ARBA00023136"/>
    </source>
</evidence>
<dbReference type="SMART" id="SM00584">
    <property type="entry name" value="TLDc"/>
    <property type="match status" value="1"/>
</dbReference>
<evidence type="ECO:0000313" key="10">
    <source>
        <dbReference type="EMBL" id="KAK8887649.1"/>
    </source>
</evidence>
<evidence type="ECO:0000256" key="7">
    <source>
        <dbReference type="SAM" id="MobiDB-lite"/>
    </source>
</evidence>
<dbReference type="PANTHER" id="PTHR23354">
    <property type="entry name" value="NUCLEOLAR PROTEIN 7/ESTROGEN RECEPTOR COACTIVATOR-RELATED"/>
    <property type="match status" value="1"/>
</dbReference>
<comment type="subcellular location">
    <subcellularLocation>
        <location evidence="1">Cytoplasmic vesicle membrane</location>
    </subcellularLocation>
    <subcellularLocation>
        <location evidence="2">Endomembrane system</location>
        <topology evidence="2">Peripheral membrane protein</topology>
    </subcellularLocation>
    <subcellularLocation>
        <location evidence="6">Synapse</location>
    </subcellularLocation>
</comment>
<feature type="compositionally biased region" description="Polar residues" evidence="7">
    <location>
        <begin position="457"/>
        <end position="468"/>
    </location>
</feature>
<feature type="compositionally biased region" description="Polar residues" evidence="7">
    <location>
        <begin position="389"/>
        <end position="409"/>
    </location>
</feature>
<feature type="domain" description="TLDc" evidence="9">
    <location>
        <begin position="563"/>
        <end position="724"/>
    </location>
</feature>
<dbReference type="InterPro" id="IPR000195">
    <property type="entry name" value="Rab-GAP-TBC_dom"/>
</dbReference>
<dbReference type="PANTHER" id="PTHR23354:SF122">
    <property type="entry name" value="GTPASE-ACTIVATING PROTEIN SKYWALKER"/>
    <property type="match status" value="1"/>
</dbReference>
<dbReference type="SUPFAM" id="SSF47923">
    <property type="entry name" value="Ypt/Rab-GAP domain of gyp1p"/>
    <property type="match status" value="2"/>
</dbReference>
<keyword evidence="3" id="KW-0770">Synapse</keyword>
<evidence type="ECO:0000256" key="2">
    <source>
        <dbReference type="ARBA" id="ARBA00004184"/>
    </source>
</evidence>
<dbReference type="Gene3D" id="1.10.472.80">
    <property type="entry name" value="Ypt/Rab-GAP domain of gyp1p, domain 3"/>
    <property type="match status" value="1"/>
</dbReference>
<evidence type="ECO:0000259" key="8">
    <source>
        <dbReference type="PROSITE" id="PS50086"/>
    </source>
</evidence>
<sequence length="742" mass="84161">MTDQNEPEVQLLNLLSDENFGLGTFELTGEWIEEENRRIEDCQNLKFKIKRTKQLKAIARTGLANSVRRRYWFILSGGYDLFCRVGDIYEFALEASKNTPINDQSSFGVAFNYIDFVPPPMADILPTFLHALWYHNQTLEYSPLVPVIATMLLMYMEPNLAYLSLQAIINKSKESLFYLLLNKKQFYASIEAVEKLIIIRLPSVANHAQKLGIDFPQLIVSISPSFFIPFISYAVSLTFFDSFISEGRKVFFRFLLQILFDEKDNLINTTDSSEFDRLVFNAIYRLNNPKVMNSFLKKAFKLKMKRKSHIEKFEKMSSGIPDATKLHLNFSQLQELLPQNSPRIHHRRTKTMDAKAKKPLNLLNLNDADNNDSLIFNSNVMIEIPKSSNARMAQTQNAGSSSSRQQPNNKEGGFMIIDGEQGKKKKKAESENTTDGNLKMGSAKSSSSTVTEGSSTNPNKANSNANVSDMMNSSAINDVRSEDNTNLTISMSNVNRSASNLTLSTKGSLFSSDSANISLRASRGRIPSSILLSKSEIDSVRSIQAQIAARWLPLIHTHGETNVMLKEQMLLSIRNQLPPVFRLYSADLSYKMSVHGSYFASLFSRCNSRCQYILLIRTSQKLIGAFLSDPLIPTKNGRYYGTGMTMVFDLDKSLFYKVKSPPKNDYFLSVSDNTIMIGGSDPAFYIQDGFRTVYSRKCETFNSPSLTGDKTRDEIVDLEVYRFIPQHYMRQRRRSIISIQKV</sequence>
<keyword evidence="4" id="KW-0472">Membrane</keyword>
<dbReference type="Pfam" id="PF07534">
    <property type="entry name" value="TLD"/>
    <property type="match status" value="1"/>
</dbReference>
<dbReference type="EMBL" id="JAPFFF010000006">
    <property type="protein sequence ID" value="KAK8887649.1"/>
    <property type="molecule type" value="Genomic_DNA"/>
</dbReference>
<organism evidence="10 11">
    <name type="scientific">Tritrichomonas musculus</name>
    <dbReference type="NCBI Taxonomy" id="1915356"/>
    <lineage>
        <taxon>Eukaryota</taxon>
        <taxon>Metamonada</taxon>
        <taxon>Parabasalia</taxon>
        <taxon>Tritrichomonadida</taxon>
        <taxon>Tritrichomonadidae</taxon>
        <taxon>Tritrichomonas</taxon>
    </lineage>
</organism>
<feature type="compositionally biased region" description="Low complexity" evidence="7">
    <location>
        <begin position="442"/>
        <end position="456"/>
    </location>
</feature>
<name>A0ABR2K9B6_9EUKA</name>
<evidence type="ECO:0008006" key="12">
    <source>
        <dbReference type="Google" id="ProtNLM"/>
    </source>
</evidence>
<keyword evidence="5" id="KW-0968">Cytoplasmic vesicle</keyword>
<proteinExistence type="predicted"/>
<feature type="domain" description="Rab-GAP TBC" evidence="8">
    <location>
        <begin position="62"/>
        <end position="247"/>
    </location>
</feature>
<accession>A0ABR2K9B6</accession>
<evidence type="ECO:0000256" key="6">
    <source>
        <dbReference type="ARBA" id="ARBA00034103"/>
    </source>
</evidence>
<keyword evidence="11" id="KW-1185">Reference proteome</keyword>
<feature type="region of interest" description="Disordered" evidence="7">
    <location>
        <begin position="389"/>
        <end position="468"/>
    </location>
</feature>
<evidence type="ECO:0000256" key="1">
    <source>
        <dbReference type="ARBA" id="ARBA00004156"/>
    </source>
</evidence>
<evidence type="ECO:0000256" key="5">
    <source>
        <dbReference type="ARBA" id="ARBA00023329"/>
    </source>
</evidence>
<gene>
    <name evidence="10" type="ORF">M9Y10_038702</name>
</gene>
<dbReference type="Proteomes" id="UP001470230">
    <property type="component" value="Unassembled WGS sequence"/>
</dbReference>
<dbReference type="InterPro" id="IPR035969">
    <property type="entry name" value="Rab-GAP_TBC_sf"/>
</dbReference>
<evidence type="ECO:0000259" key="9">
    <source>
        <dbReference type="PROSITE" id="PS51886"/>
    </source>
</evidence>